<proteinExistence type="predicted"/>
<protein>
    <submittedName>
        <fullName evidence="2">Uncharacterized protein</fullName>
    </submittedName>
</protein>
<name>A0A392P9C5_9FABA</name>
<feature type="non-terminal residue" evidence="2">
    <location>
        <position position="1"/>
    </location>
</feature>
<dbReference type="Proteomes" id="UP000265520">
    <property type="component" value="Unassembled WGS sequence"/>
</dbReference>
<evidence type="ECO:0000313" key="2">
    <source>
        <dbReference type="EMBL" id="MCI08683.1"/>
    </source>
</evidence>
<dbReference type="AlphaFoldDB" id="A0A392P9C5"/>
<keyword evidence="3" id="KW-1185">Reference proteome</keyword>
<comment type="caution">
    <text evidence="2">The sequence shown here is derived from an EMBL/GenBank/DDBJ whole genome shotgun (WGS) entry which is preliminary data.</text>
</comment>
<dbReference type="EMBL" id="LXQA010069912">
    <property type="protein sequence ID" value="MCI08683.1"/>
    <property type="molecule type" value="Genomic_DNA"/>
</dbReference>
<accession>A0A392P9C5</accession>
<organism evidence="2 3">
    <name type="scientific">Trifolium medium</name>
    <dbReference type="NCBI Taxonomy" id="97028"/>
    <lineage>
        <taxon>Eukaryota</taxon>
        <taxon>Viridiplantae</taxon>
        <taxon>Streptophyta</taxon>
        <taxon>Embryophyta</taxon>
        <taxon>Tracheophyta</taxon>
        <taxon>Spermatophyta</taxon>
        <taxon>Magnoliopsida</taxon>
        <taxon>eudicotyledons</taxon>
        <taxon>Gunneridae</taxon>
        <taxon>Pentapetalae</taxon>
        <taxon>rosids</taxon>
        <taxon>fabids</taxon>
        <taxon>Fabales</taxon>
        <taxon>Fabaceae</taxon>
        <taxon>Papilionoideae</taxon>
        <taxon>50 kb inversion clade</taxon>
        <taxon>NPAAA clade</taxon>
        <taxon>Hologalegina</taxon>
        <taxon>IRL clade</taxon>
        <taxon>Trifolieae</taxon>
        <taxon>Trifolium</taxon>
    </lineage>
</organism>
<evidence type="ECO:0000256" key="1">
    <source>
        <dbReference type="SAM" id="MobiDB-lite"/>
    </source>
</evidence>
<sequence length="124" mass="13528">GELKNTEEESKKGEALPESALEDCSVALPARLFRSRAKNKKIAPIIVETDEIGSIDGGDVDVAGDRDRHRGIPITARTTIANGERVRAIASERIREGERLREMKTNGDSGGKPPPPVIVRTREM</sequence>
<reference evidence="2 3" key="1">
    <citation type="journal article" date="2018" name="Front. Plant Sci.">
        <title>Red Clover (Trifolium pratense) and Zigzag Clover (T. medium) - A Picture of Genomic Similarities and Differences.</title>
        <authorList>
            <person name="Dluhosova J."/>
            <person name="Istvanek J."/>
            <person name="Nedelnik J."/>
            <person name="Repkova J."/>
        </authorList>
    </citation>
    <scope>NUCLEOTIDE SEQUENCE [LARGE SCALE GENOMIC DNA]</scope>
    <source>
        <strain evidence="3">cv. 10/8</strain>
        <tissue evidence="2">Leaf</tissue>
    </source>
</reference>
<feature type="region of interest" description="Disordered" evidence="1">
    <location>
        <begin position="98"/>
        <end position="124"/>
    </location>
</feature>
<evidence type="ECO:0000313" key="3">
    <source>
        <dbReference type="Proteomes" id="UP000265520"/>
    </source>
</evidence>